<dbReference type="Pfam" id="PF02384">
    <property type="entry name" value="N6_Mtase"/>
    <property type="match status" value="1"/>
</dbReference>
<evidence type="ECO:0000313" key="5">
    <source>
        <dbReference type="EMBL" id="OPH35415.1"/>
    </source>
</evidence>
<dbReference type="Gene3D" id="3.40.50.150">
    <property type="entry name" value="Vaccinia Virus protein VP39"/>
    <property type="match status" value="1"/>
</dbReference>
<dbReference type="GO" id="GO:0003677">
    <property type="term" value="F:DNA binding"/>
    <property type="evidence" value="ECO:0007669"/>
    <property type="project" value="InterPro"/>
</dbReference>
<dbReference type="GO" id="GO:0008170">
    <property type="term" value="F:N-methyltransferase activity"/>
    <property type="evidence" value="ECO:0007669"/>
    <property type="project" value="InterPro"/>
</dbReference>
<dbReference type="PANTHER" id="PTHR47396:SF1">
    <property type="entry name" value="ATP-DEPENDENT HELICASE IRC3-RELATED"/>
    <property type="match status" value="1"/>
</dbReference>
<dbReference type="GO" id="GO:0016787">
    <property type="term" value="F:hydrolase activity"/>
    <property type="evidence" value="ECO:0007669"/>
    <property type="project" value="InterPro"/>
</dbReference>
<dbReference type="Pfam" id="PF13156">
    <property type="entry name" value="Mrr_cat_2"/>
    <property type="match status" value="1"/>
</dbReference>
<dbReference type="InterPro" id="IPR011856">
    <property type="entry name" value="tRNA_endonuc-like_dom_sf"/>
</dbReference>
<feature type="domain" description="Helicase C-terminal" evidence="4">
    <location>
        <begin position="465"/>
        <end position="651"/>
    </location>
</feature>
<dbReference type="CDD" id="cd18785">
    <property type="entry name" value="SF2_C"/>
    <property type="match status" value="1"/>
</dbReference>
<dbReference type="Pfam" id="PF18135">
    <property type="entry name" value="Type_ISP_C"/>
    <property type="match status" value="1"/>
</dbReference>
<dbReference type="SMART" id="SM00487">
    <property type="entry name" value="DEXDc"/>
    <property type="match status" value="1"/>
</dbReference>
<dbReference type="InterPro" id="IPR014001">
    <property type="entry name" value="Helicase_ATP-bd"/>
</dbReference>
<dbReference type="InterPro" id="IPR029063">
    <property type="entry name" value="SAM-dependent_MTases_sf"/>
</dbReference>
<dbReference type="GO" id="GO:0005524">
    <property type="term" value="F:ATP binding"/>
    <property type="evidence" value="ECO:0007669"/>
    <property type="project" value="InterPro"/>
</dbReference>
<dbReference type="CDD" id="cd22333">
    <property type="entry name" value="LlaBIII_nuclease-like"/>
    <property type="match status" value="1"/>
</dbReference>
<dbReference type="InterPro" id="IPR001650">
    <property type="entry name" value="Helicase_C-like"/>
</dbReference>
<feature type="compositionally biased region" description="Basic residues" evidence="2">
    <location>
        <begin position="671"/>
        <end position="681"/>
    </location>
</feature>
<comment type="similarity">
    <text evidence="1">Belongs to the N(4)/N(6)-methyltransferase family.</text>
</comment>
<dbReference type="Gene3D" id="3.40.1350.10">
    <property type="match status" value="1"/>
</dbReference>
<dbReference type="SUPFAM" id="SSF52980">
    <property type="entry name" value="Restriction endonuclease-like"/>
    <property type="match status" value="1"/>
</dbReference>
<dbReference type="PROSITE" id="PS51192">
    <property type="entry name" value="HELICASE_ATP_BIND_1"/>
    <property type="match status" value="1"/>
</dbReference>
<evidence type="ECO:0000256" key="2">
    <source>
        <dbReference type="SAM" id="MobiDB-lite"/>
    </source>
</evidence>
<comment type="caution">
    <text evidence="5">The sequence shown here is derived from an EMBL/GenBank/DDBJ whole genome shotgun (WGS) entry which is preliminary data.</text>
</comment>
<dbReference type="InterPro" id="IPR053980">
    <property type="entry name" value="ISP_coupler"/>
</dbReference>
<dbReference type="Proteomes" id="UP000191025">
    <property type="component" value="Unassembled WGS sequence"/>
</dbReference>
<dbReference type="Pfam" id="PF04851">
    <property type="entry name" value="ResIII"/>
    <property type="match status" value="1"/>
</dbReference>
<gene>
    <name evidence="5" type="ORF">B5J94_09640</name>
</gene>
<name>A0A1V4GS10_MORLA</name>
<proteinExistence type="inferred from homology"/>
<evidence type="ECO:0000259" key="4">
    <source>
        <dbReference type="PROSITE" id="PS51194"/>
    </source>
</evidence>
<dbReference type="Pfam" id="PF00271">
    <property type="entry name" value="Helicase_C"/>
    <property type="match status" value="1"/>
</dbReference>
<accession>A0A1V4GS10</accession>
<dbReference type="InterPro" id="IPR039442">
    <property type="entry name" value="Mrr-like_dom"/>
</dbReference>
<evidence type="ECO:0000313" key="6">
    <source>
        <dbReference type="Proteomes" id="UP000191025"/>
    </source>
</evidence>
<sequence length="1609" mass="182566">MLEQYQTLSHTQREKGTYFERLCIDYLSTENHYKTLYDTVLPFTEWVNQHKPDFPKTDTGIDLVAIGKDDTFTAIQCKNYSADYHIAKSDIDSFFTASGKTDFSHRLIITTTDHWTANAQNSLENQQIPVNIISRSDLENSIIDWSKYTPNHTPILHPKKSLRPHQLEAKNAVAKGFSTANRGKLIMACGTGKTFTSLKIAEQQAGVGKTVLFLVPSLALLSQSLTEWTQQSDIPIHAYAVCSDNDVGKQTSDDILKTQIHELQYPATTNAHALSKAFGNRTDTDKDTVMTVIFSTYHSIDVISQAQKLGMGEFDLVICDEAHRTTGATFEGEAESQFVRIHHNDFIQTKKRLYMTATPRVYSDSAKKTEGVETLYSMDNAEHYGETFYTISFSSAVHQDLLVDYKVLVLAVSESHINRQLEKLLNDSGNEYKVDDAAKIIGCWKALSKYGVENDLSDDNLPMKRAVAFCQVIEKEYRGNKHKVSSKAISEMFGNVVSAYQAQEIANLKDKDNPDQSLKLICEAEHIDGSMNASEKLTKINWLKAQTPDNTCRILSNVRCLSEGVDVPALDAVLFLTARNSQIDVVQSVGRVMRKADGKKRGYVILPIVIPAGVEPETALDNNENYKVVWQVLNALRSHDDRFDAMLNKLEFGASTDKIEIIDISNNIKPRTKKSTKKTGRGSKTIGGKDEKPPVQGELDFNISDIERALVAKIVKKCGNRMHWQEWAENVAKIANTHTDRIKAILENDNNHIQINAFNKFANQLRQDLNNTTTDNEAIEMLSQHLITKPIFDALFSESEFAKFNPMSIALDKVIDALALTNISDKETKELNEFYDAIAIRVSGIKEPAHRQRIIKELYDNFFRTAFPKLAEKMGIVYTPIEVVDFIIHSVEHILQTEFNSSLSNKGVQIIDPFTGTGTFITRLLQSGIIPTNQLPQKYQEIHANEMLLLAYYIAAINIESVYHSLIIDDYKPFTGICLADTFAMYENDLVSHSDNSERQKRQKELDITVIMGNPPYSVGKKSANDSIENMKYPVLDSRIEKTYVNLSSSGLKRNMYDPYTRAIRWASDRISEKGIIGFITNSGFIDSKSADGLRQCLSNEFSSLYVFNLRGDIRAKTGDIAKKEGQNIFNIITGVAISILVKNPNSKNQGKINYYDIGDYLNRKEKLEIIENLGSIKNIKWENIIPNTYQDWINQRNENSNFERYISVHNDTGIFSLSSSGVVTNRDIWVCNCSQTQLHINIKSMIDFYNSELEKYQKSDKTIDVSNFIDLNPQKISWSRALKNHLSKDRKATFDSKKIRSILYRPFFKQKIYFDKMLNEMRSNLPKILPTEKHNNLIIFIKHRWKKEGFLSIISDKIMENQADGGGILLPLYIYESNNDGNYTQKSAISDEALAHFKEFYNGAEISKECIFYYIYGLLHSTDYRERYADNLSKQLPRIPRVKSVDDFLAFRQAGKELANLHLNYESVAMYDGVKLDGGISIHNDKIIGGKDDDFYVSKMKFGKRKNTDTGKNEDDKTVIIYNDNFTVSNIPLQAYDYIVNGKSAIEWVMERQSIKTDKNSGITNNANDWAIETMNNARYPLELLLRVITVSIESINIVNNLPGLVIE</sequence>
<dbReference type="SUPFAM" id="SSF53335">
    <property type="entry name" value="S-adenosyl-L-methionine-dependent methyltransferases"/>
    <property type="match status" value="1"/>
</dbReference>
<dbReference type="PROSITE" id="PS51194">
    <property type="entry name" value="HELICASE_CTER"/>
    <property type="match status" value="1"/>
</dbReference>
<organism evidence="5 6">
    <name type="scientific">Moraxella lacunata</name>
    <dbReference type="NCBI Taxonomy" id="477"/>
    <lineage>
        <taxon>Bacteria</taxon>
        <taxon>Pseudomonadati</taxon>
        <taxon>Pseudomonadota</taxon>
        <taxon>Gammaproteobacteria</taxon>
        <taxon>Moraxellales</taxon>
        <taxon>Moraxellaceae</taxon>
        <taxon>Moraxella</taxon>
    </lineage>
</organism>
<evidence type="ECO:0000259" key="3">
    <source>
        <dbReference type="PROSITE" id="PS51192"/>
    </source>
</evidence>
<dbReference type="InterPro" id="IPR027417">
    <property type="entry name" value="P-loop_NTPase"/>
</dbReference>
<feature type="region of interest" description="Disordered" evidence="2">
    <location>
        <begin position="671"/>
        <end position="694"/>
    </location>
</feature>
<dbReference type="InterPro" id="IPR003356">
    <property type="entry name" value="DNA_methylase_A-5"/>
</dbReference>
<dbReference type="EMBL" id="MXAN01000067">
    <property type="protein sequence ID" value="OPH35415.1"/>
    <property type="molecule type" value="Genomic_DNA"/>
</dbReference>
<dbReference type="GO" id="GO:0005829">
    <property type="term" value="C:cytosol"/>
    <property type="evidence" value="ECO:0007669"/>
    <property type="project" value="TreeGrafter"/>
</dbReference>
<dbReference type="Pfam" id="PF22240">
    <property type="entry name" value="ISP_coupler"/>
    <property type="match status" value="1"/>
</dbReference>
<dbReference type="InterPro" id="IPR041635">
    <property type="entry name" value="Type_ISP_LLaBIII_C"/>
</dbReference>
<dbReference type="InterPro" id="IPR011335">
    <property type="entry name" value="Restrct_endonuc-II-like"/>
</dbReference>
<protein>
    <submittedName>
        <fullName evidence="5">Damage-inducible protein</fullName>
    </submittedName>
</protein>
<dbReference type="PANTHER" id="PTHR47396">
    <property type="entry name" value="TYPE I RESTRICTION ENZYME ECOKI R PROTEIN"/>
    <property type="match status" value="1"/>
</dbReference>
<dbReference type="InterPro" id="IPR006935">
    <property type="entry name" value="Helicase/UvrB_N"/>
</dbReference>
<dbReference type="InterPro" id="IPR050742">
    <property type="entry name" value="Helicase_Restrict-Modif_Enz"/>
</dbReference>
<dbReference type="Gene3D" id="3.40.50.300">
    <property type="entry name" value="P-loop containing nucleotide triphosphate hydrolases"/>
    <property type="match status" value="2"/>
</dbReference>
<dbReference type="SMART" id="SM00490">
    <property type="entry name" value="HELICc"/>
    <property type="match status" value="1"/>
</dbReference>
<dbReference type="SUPFAM" id="SSF52540">
    <property type="entry name" value="P-loop containing nucleoside triphosphate hydrolases"/>
    <property type="match status" value="2"/>
</dbReference>
<dbReference type="PRINTS" id="PR00507">
    <property type="entry name" value="N12N6MTFRASE"/>
</dbReference>
<evidence type="ECO:0000256" key="1">
    <source>
        <dbReference type="ARBA" id="ARBA00006594"/>
    </source>
</evidence>
<reference evidence="6" key="1">
    <citation type="submission" date="2017-03" db="EMBL/GenBank/DDBJ databases">
        <title>Draft genome sequence of Moraxella equi CCUG 4950T type strain.</title>
        <authorList>
            <person name="Salva-Serra F."/>
            <person name="Engstrom-Jakobsson H."/>
            <person name="Thorell K."/>
            <person name="Jaen-Luchoro D."/>
            <person name="Gonzales-Siles L."/>
            <person name="Karlsson R."/>
            <person name="Yazdan S."/>
            <person name="Boulund F."/>
            <person name="Johnning A."/>
            <person name="Engstrand L."/>
            <person name="Kristiansson E."/>
            <person name="Moore E."/>
        </authorList>
    </citation>
    <scope>NUCLEOTIDE SEQUENCE [LARGE SCALE GENOMIC DNA]</scope>
    <source>
        <strain evidence="6">CCUG 4441</strain>
    </source>
</reference>
<feature type="domain" description="Helicase ATP-binding" evidence="3">
    <location>
        <begin position="174"/>
        <end position="377"/>
    </location>
</feature>